<evidence type="ECO:0000256" key="1">
    <source>
        <dbReference type="ARBA" id="ARBA00004370"/>
    </source>
</evidence>
<dbReference type="Proteomes" id="UP000436483">
    <property type="component" value="Unassembled WGS sequence"/>
</dbReference>
<evidence type="ECO:0000256" key="7">
    <source>
        <dbReference type="SAM" id="MobiDB-lite"/>
    </source>
</evidence>
<keyword evidence="9" id="KW-1185">Reference proteome</keyword>
<name>A0A7X3SNZ5_9HYPH</name>
<evidence type="ECO:0000313" key="9">
    <source>
        <dbReference type="Proteomes" id="UP000436483"/>
    </source>
</evidence>
<comment type="subcellular location">
    <subcellularLocation>
        <location evidence="1">Membrane</location>
    </subcellularLocation>
</comment>
<organism evidence="8 9">
    <name type="scientific">Microvirga makkahensis</name>
    <dbReference type="NCBI Taxonomy" id="1128670"/>
    <lineage>
        <taxon>Bacteria</taxon>
        <taxon>Pseudomonadati</taxon>
        <taxon>Pseudomonadota</taxon>
        <taxon>Alphaproteobacteria</taxon>
        <taxon>Hyphomicrobiales</taxon>
        <taxon>Methylobacteriaceae</taxon>
        <taxon>Microvirga</taxon>
    </lineage>
</organism>
<keyword evidence="6" id="KW-0472">Membrane</keyword>
<evidence type="ECO:0000313" key="8">
    <source>
        <dbReference type="EMBL" id="MXQ11916.1"/>
    </source>
</evidence>
<dbReference type="RefSeq" id="WP_160884504.1">
    <property type="nucleotide sequence ID" value="NZ_WURB01000006.1"/>
</dbReference>
<dbReference type="InterPro" id="IPR006885">
    <property type="entry name" value="NADH_UbQ_FeS_4_mit-like"/>
</dbReference>
<keyword evidence="5" id="KW-0249">Electron transport</keyword>
<evidence type="ECO:0000256" key="5">
    <source>
        <dbReference type="ARBA" id="ARBA00022982"/>
    </source>
</evidence>
<evidence type="ECO:0000256" key="4">
    <source>
        <dbReference type="ARBA" id="ARBA00022946"/>
    </source>
</evidence>
<evidence type="ECO:0000256" key="3">
    <source>
        <dbReference type="ARBA" id="ARBA00022660"/>
    </source>
</evidence>
<evidence type="ECO:0000256" key="2">
    <source>
        <dbReference type="ARBA" id="ARBA00022448"/>
    </source>
</evidence>
<keyword evidence="2" id="KW-0813">Transport</keyword>
<dbReference type="OrthoDB" id="7267013at2"/>
<comment type="caution">
    <text evidence="8">The sequence shown here is derived from an EMBL/GenBank/DDBJ whole genome shotgun (WGS) entry which is preliminary data.</text>
</comment>
<proteinExistence type="predicted"/>
<protein>
    <recommendedName>
        <fullName evidence="10">ETC complex I subunit</fullName>
    </recommendedName>
</protein>
<feature type="region of interest" description="Disordered" evidence="7">
    <location>
        <begin position="103"/>
        <end position="122"/>
    </location>
</feature>
<dbReference type="GO" id="GO:0016020">
    <property type="term" value="C:membrane"/>
    <property type="evidence" value="ECO:0007669"/>
    <property type="project" value="UniProtKB-SubCell"/>
</dbReference>
<evidence type="ECO:0008006" key="10">
    <source>
        <dbReference type="Google" id="ProtNLM"/>
    </source>
</evidence>
<dbReference type="EMBL" id="WURB01000006">
    <property type="protein sequence ID" value="MXQ11916.1"/>
    <property type="molecule type" value="Genomic_DNA"/>
</dbReference>
<feature type="region of interest" description="Disordered" evidence="7">
    <location>
        <begin position="1"/>
        <end position="23"/>
    </location>
</feature>
<accession>A0A7X3SNZ5</accession>
<gene>
    <name evidence="8" type="ORF">GR328_10675</name>
</gene>
<reference evidence="8 9" key="2">
    <citation type="submission" date="2020-01" db="EMBL/GenBank/DDBJ databases">
        <title>Microvirga sp. nov., an arsenate reduction bacterium isolated from Tibet hotspring sediments.</title>
        <authorList>
            <person name="Xian W.-D."/>
            <person name="Li W.-J."/>
        </authorList>
    </citation>
    <scope>NUCLEOTIDE SEQUENCE [LARGE SCALE GENOMIC DNA]</scope>
    <source>
        <strain evidence="8 9">KCTC 23863</strain>
    </source>
</reference>
<dbReference type="GO" id="GO:0022900">
    <property type="term" value="P:electron transport chain"/>
    <property type="evidence" value="ECO:0007669"/>
    <property type="project" value="InterPro"/>
</dbReference>
<sequence length="247" mass="27487">MHELSIGIGHNQPPPSGLVRGQPWPEDAQAVISRRKPSVTTSGRADMRGWVLRFERRSPQTTEPLMGWIAGDDPLAQVELTFETREQAVAYADREGLACRVEGETGFPDKSGAASRPRRERDAVESAMSGIVRLSLLQNRYGRCDTPVMPELDRAFVNPASVFGSPDDVLRHPLLTLDCKREILWRWAWDEYLLDLADTDGMPEGQPSRLPEVRAALRCLDAEWSPDPAAPAAFVVSYVRDGRRLAA</sequence>
<keyword evidence="3" id="KW-0679">Respiratory chain</keyword>
<dbReference type="Pfam" id="PF04800">
    <property type="entry name" value="NDUS4"/>
    <property type="match status" value="1"/>
</dbReference>
<dbReference type="Gene3D" id="3.30.160.190">
    <property type="entry name" value="atu1810 like domain"/>
    <property type="match status" value="1"/>
</dbReference>
<evidence type="ECO:0000256" key="6">
    <source>
        <dbReference type="ARBA" id="ARBA00023136"/>
    </source>
</evidence>
<keyword evidence="4" id="KW-0809">Transit peptide</keyword>
<reference evidence="8 9" key="1">
    <citation type="submission" date="2019-12" db="EMBL/GenBank/DDBJ databases">
        <authorList>
            <person name="Yuan C.-G."/>
        </authorList>
    </citation>
    <scope>NUCLEOTIDE SEQUENCE [LARGE SCALE GENOMIC DNA]</scope>
    <source>
        <strain evidence="8 9">KCTC 23863</strain>
    </source>
</reference>
<dbReference type="InterPro" id="IPR038532">
    <property type="entry name" value="NDUFS4-like_sf"/>
</dbReference>
<dbReference type="AlphaFoldDB" id="A0A7X3SNZ5"/>